<name>A0A183F2W6_HELPZ</name>
<proteinExistence type="predicted"/>
<keyword evidence="4" id="KW-1185">Reference proteome</keyword>
<dbReference type="EMBL" id="UZAH01000362">
    <property type="protein sequence ID" value="VDO18886.1"/>
    <property type="molecule type" value="Genomic_DNA"/>
</dbReference>
<reference evidence="5" key="2">
    <citation type="submission" date="2019-09" db="UniProtKB">
        <authorList>
            <consortium name="WormBaseParasite"/>
        </authorList>
    </citation>
    <scope>IDENTIFICATION</scope>
</reference>
<evidence type="ECO:0000313" key="4">
    <source>
        <dbReference type="Proteomes" id="UP000050761"/>
    </source>
</evidence>
<dbReference type="OrthoDB" id="5873419at2759"/>
<dbReference type="Pfam" id="PF26432">
    <property type="entry name" value="Roller3_N"/>
    <property type="match status" value="1"/>
</dbReference>
<evidence type="ECO:0000313" key="3">
    <source>
        <dbReference type="EMBL" id="VDO18886.1"/>
    </source>
</evidence>
<organism evidence="4 5">
    <name type="scientific">Heligmosomoides polygyrus</name>
    <name type="common">Parasitic roundworm</name>
    <dbReference type="NCBI Taxonomy" id="6339"/>
    <lineage>
        <taxon>Eukaryota</taxon>
        <taxon>Metazoa</taxon>
        <taxon>Ecdysozoa</taxon>
        <taxon>Nematoda</taxon>
        <taxon>Chromadorea</taxon>
        <taxon>Rhabditida</taxon>
        <taxon>Rhabditina</taxon>
        <taxon>Rhabditomorpha</taxon>
        <taxon>Strongyloidea</taxon>
        <taxon>Heligmosomidae</taxon>
        <taxon>Heligmosomoides</taxon>
    </lineage>
</organism>
<reference evidence="3 4" key="1">
    <citation type="submission" date="2018-11" db="EMBL/GenBank/DDBJ databases">
        <authorList>
            <consortium name="Pathogen Informatics"/>
        </authorList>
    </citation>
    <scope>NUCLEOTIDE SEQUENCE [LARGE SCALE GENOMIC DNA]</scope>
</reference>
<protein>
    <submittedName>
        <fullName evidence="5">Fibronectin type-III domain-containing protein</fullName>
    </submittedName>
</protein>
<sequence length="406" mass="45001">MLYVLVITAIFCICGTSLATVFSNSLKTCQLLCSERNLAFPLARGEFTWKQDDLVKCDFNCRVNSCHHGCRDLDEPLSKCETRCTEEGITFDSCAQGCYAVEQAFLVQVQELLYQVSVTIDALDENLRLRWQFPDAVLAQKTLRTTVTLVTAYSGIPQLLAIHGGTHSSRADHSAAVFHVRLALSYRNRVGVSRAVTYQMPLRVVPSKLEITSQLQLAADKVAICWKAEASMTQFKIALATLDGNSLFTDNTDKRCYLLESLPKENCCRATVTDVTVEEPRQSASVKLDVIQPPPPPVEEASPQSIRLVFSTGTRLLQMRNADDYIVSEEPLTIPFEIPDGETITSLEGISSSSLVVGSSRGSVWFLSLEYNDTLISTTPTVIRQSEEEEHPATQIEYGTLFQCCT</sequence>
<dbReference type="InterPro" id="IPR058726">
    <property type="entry name" value="Roller3_N"/>
</dbReference>
<evidence type="ECO:0000259" key="2">
    <source>
        <dbReference type="Pfam" id="PF26432"/>
    </source>
</evidence>
<dbReference type="AlphaFoldDB" id="A0A183F2W6"/>
<feature type="chain" id="PRO_5044551215" evidence="1">
    <location>
        <begin position="20"/>
        <end position="406"/>
    </location>
</feature>
<feature type="domain" description="Roller-3 N-terminal" evidence="2">
    <location>
        <begin position="21"/>
        <end position="97"/>
    </location>
</feature>
<evidence type="ECO:0000313" key="5">
    <source>
        <dbReference type="WBParaSite" id="HPBE_0000050301-mRNA-1"/>
    </source>
</evidence>
<gene>
    <name evidence="3" type="ORF">HPBE_LOCUS504</name>
</gene>
<accession>A0A3P7TCJ0</accession>
<keyword evidence="1" id="KW-0732">Signal</keyword>
<feature type="signal peptide" evidence="1">
    <location>
        <begin position="1"/>
        <end position="19"/>
    </location>
</feature>
<dbReference type="WBParaSite" id="HPBE_0000050301-mRNA-1">
    <property type="protein sequence ID" value="HPBE_0000050301-mRNA-1"/>
    <property type="gene ID" value="HPBE_0000050301"/>
</dbReference>
<accession>A0A183F2W6</accession>
<evidence type="ECO:0000256" key="1">
    <source>
        <dbReference type="SAM" id="SignalP"/>
    </source>
</evidence>
<dbReference type="Proteomes" id="UP000050761">
    <property type="component" value="Unassembled WGS sequence"/>
</dbReference>